<evidence type="ECO:0000313" key="7">
    <source>
        <dbReference type="Proteomes" id="UP001597191"/>
    </source>
</evidence>
<keyword evidence="1" id="KW-0678">Repressor</keyword>
<dbReference type="InterPro" id="IPR028082">
    <property type="entry name" value="Peripla_BP_I"/>
</dbReference>
<dbReference type="Gene3D" id="1.10.260.40">
    <property type="entry name" value="lambda repressor-like DNA-binding domains"/>
    <property type="match status" value="1"/>
</dbReference>
<keyword evidence="2" id="KW-0805">Transcription regulation</keyword>
<dbReference type="Pfam" id="PF13377">
    <property type="entry name" value="Peripla_BP_3"/>
    <property type="match status" value="1"/>
</dbReference>
<keyword evidence="7" id="KW-1185">Reference proteome</keyword>
<comment type="caution">
    <text evidence="6">The sequence shown here is derived from an EMBL/GenBank/DDBJ whole genome shotgun (WGS) entry which is preliminary data.</text>
</comment>
<dbReference type="PROSITE" id="PS00356">
    <property type="entry name" value="HTH_LACI_1"/>
    <property type="match status" value="1"/>
</dbReference>
<dbReference type="Gene3D" id="3.40.50.2300">
    <property type="match status" value="2"/>
</dbReference>
<keyword evidence="4" id="KW-0804">Transcription</keyword>
<evidence type="ECO:0000256" key="2">
    <source>
        <dbReference type="ARBA" id="ARBA00023015"/>
    </source>
</evidence>
<gene>
    <name evidence="6" type="ORF">ACFQ4R_00080</name>
</gene>
<evidence type="ECO:0000313" key="6">
    <source>
        <dbReference type="EMBL" id="MFD1410033.1"/>
    </source>
</evidence>
<accession>A0ABW4BK26</accession>
<dbReference type="SUPFAM" id="SSF53822">
    <property type="entry name" value="Periplasmic binding protein-like I"/>
    <property type="match status" value="1"/>
</dbReference>
<evidence type="ECO:0000259" key="5">
    <source>
        <dbReference type="PROSITE" id="PS50932"/>
    </source>
</evidence>
<keyword evidence="3 6" id="KW-0238">DNA-binding</keyword>
<evidence type="ECO:0000256" key="3">
    <source>
        <dbReference type="ARBA" id="ARBA00023125"/>
    </source>
</evidence>
<proteinExistence type="predicted"/>
<dbReference type="GO" id="GO:0003677">
    <property type="term" value="F:DNA binding"/>
    <property type="evidence" value="ECO:0007669"/>
    <property type="project" value="UniProtKB-KW"/>
</dbReference>
<dbReference type="RefSeq" id="WP_125650718.1">
    <property type="nucleotide sequence ID" value="NZ_JBHTOH010000002.1"/>
</dbReference>
<dbReference type="SMART" id="SM00354">
    <property type="entry name" value="HTH_LACI"/>
    <property type="match status" value="1"/>
</dbReference>
<dbReference type="InterPro" id="IPR000843">
    <property type="entry name" value="HTH_LacI"/>
</dbReference>
<sequence length="325" mass="36566">MATMKDVAKLAEVGVGTVSRVINNSTGVKPATRERVEAAIRELGYVRDEYARGLKTNSSQTVALILPTIWNPFFAEFAYFVEQALYQRQYKLLLCNSSGDYEKEYQYIQMVTQNKVDGIIGITYSAIDQYVSSKLPFVSIDRYFTEDISYVTSENFAGGKLAAQQLLDHGARHLAYISGYSKYKNETTRRRDGFNSLLMQRGIEADEIFVPEPVTGLPKLVDGLLKRRPDLDGIFCVNDLMLLQVKEILNQRQISVPDDIQMIGYDGFNLTDDQPLGVSTIKQPVAEMAQAAVKILFQKIKNPDSPSEIEVLPVSYREGWTTKAK</sequence>
<dbReference type="Pfam" id="PF00356">
    <property type="entry name" value="LacI"/>
    <property type="match status" value="1"/>
</dbReference>
<organism evidence="6 7">
    <name type="scientific">Lapidilactobacillus gannanensis</name>
    <dbReference type="NCBI Taxonomy" id="2486002"/>
    <lineage>
        <taxon>Bacteria</taxon>
        <taxon>Bacillati</taxon>
        <taxon>Bacillota</taxon>
        <taxon>Bacilli</taxon>
        <taxon>Lactobacillales</taxon>
        <taxon>Lactobacillaceae</taxon>
        <taxon>Lapidilactobacillus</taxon>
    </lineage>
</organism>
<dbReference type="PANTHER" id="PTHR30146">
    <property type="entry name" value="LACI-RELATED TRANSCRIPTIONAL REPRESSOR"/>
    <property type="match status" value="1"/>
</dbReference>
<dbReference type="CDD" id="cd06291">
    <property type="entry name" value="PBP1_Qymf-like"/>
    <property type="match status" value="1"/>
</dbReference>
<dbReference type="InterPro" id="IPR046335">
    <property type="entry name" value="LacI/GalR-like_sensor"/>
</dbReference>
<feature type="domain" description="HTH lacI-type" evidence="5">
    <location>
        <begin position="2"/>
        <end position="56"/>
    </location>
</feature>
<dbReference type="CDD" id="cd01392">
    <property type="entry name" value="HTH_LacI"/>
    <property type="match status" value="1"/>
</dbReference>
<reference evidence="7" key="1">
    <citation type="journal article" date="2019" name="Int. J. Syst. Evol. Microbiol.">
        <title>The Global Catalogue of Microorganisms (GCM) 10K type strain sequencing project: providing services to taxonomists for standard genome sequencing and annotation.</title>
        <authorList>
            <consortium name="The Broad Institute Genomics Platform"/>
            <consortium name="The Broad Institute Genome Sequencing Center for Infectious Disease"/>
            <person name="Wu L."/>
            <person name="Ma J."/>
        </authorList>
    </citation>
    <scope>NUCLEOTIDE SEQUENCE [LARGE SCALE GENOMIC DNA]</scope>
    <source>
        <strain evidence="7">CCM 8937</strain>
    </source>
</reference>
<dbReference type="PANTHER" id="PTHR30146:SF95">
    <property type="entry name" value="RIBOSE OPERON REPRESSOR"/>
    <property type="match status" value="1"/>
</dbReference>
<dbReference type="Proteomes" id="UP001597191">
    <property type="component" value="Unassembled WGS sequence"/>
</dbReference>
<name>A0ABW4BK26_9LACO</name>
<evidence type="ECO:0000256" key="4">
    <source>
        <dbReference type="ARBA" id="ARBA00023163"/>
    </source>
</evidence>
<dbReference type="EMBL" id="JBHTOH010000002">
    <property type="protein sequence ID" value="MFD1410033.1"/>
    <property type="molecule type" value="Genomic_DNA"/>
</dbReference>
<dbReference type="SUPFAM" id="SSF47413">
    <property type="entry name" value="lambda repressor-like DNA-binding domains"/>
    <property type="match status" value="1"/>
</dbReference>
<evidence type="ECO:0000256" key="1">
    <source>
        <dbReference type="ARBA" id="ARBA00022491"/>
    </source>
</evidence>
<dbReference type="InterPro" id="IPR010982">
    <property type="entry name" value="Lambda_DNA-bd_dom_sf"/>
</dbReference>
<dbReference type="PROSITE" id="PS50932">
    <property type="entry name" value="HTH_LACI_2"/>
    <property type="match status" value="1"/>
</dbReference>
<protein>
    <submittedName>
        <fullName evidence="6">LacI family DNA-binding transcriptional regulator</fullName>
    </submittedName>
</protein>